<feature type="transmembrane region" description="Helical" evidence="6">
    <location>
        <begin position="99"/>
        <end position="119"/>
    </location>
</feature>
<dbReference type="PIRSF" id="PIRSF006060">
    <property type="entry name" value="AA_transporter"/>
    <property type="match status" value="1"/>
</dbReference>
<evidence type="ECO:0000256" key="1">
    <source>
        <dbReference type="ARBA" id="ARBA00004651"/>
    </source>
</evidence>
<proteinExistence type="predicted"/>
<feature type="transmembrane region" description="Helical" evidence="6">
    <location>
        <begin position="414"/>
        <end position="437"/>
    </location>
</feature>
<evidence type="ECO:0000256" key="5">
    <source>
        <dbReference type="ARBA" id="ARBA00023136"/>
    </source>
</evidence>
<keyword evidence="3 6" id="KW-0812">Transmembrane</keyword>
<feature type="transmembrane region" description="Helical" evidence="6">
    <location>
        <begin position="449"/>
        <end position="470"/>
    </location>
</feature>
<dbReference type="Gene3D" id="1.20.1740.10">
    <property type="entry name" value="Amino acid/polyamine transporter I"/>
    <property type="match status" value="1"/>
</dbReference>
<reference evidence="7 8" key="1">
    <citation type="submission" date="2021-01" db="EMBL/GenBank/DDBJ databases">
        <title>Actinoplanes sp. nov. LDG1-01 isolated from lichen.</title>
        <authorList>
            <person name="Saeng-In P."/>
            <person name="Phongsopitanun W."/>
            <person name="Kanchanasin P."/>
            <person name="Yuki M."/>
            <person name="Kudo T."/>
            <person name="Ohkuma M."/>
            <person name="Tanasupawat S."/>
        </authorList>
    </citation>
    <scope>NUCLEOTIDE SEQUENCE [LARGE SCALE GENOMIC DNA]</scope>
    <source>
        <strain evidence="7 8">LDG1-01</strain>
    </source>
</reference>
<evidence type="ECO:0000313" key="7">
    <source>
        <dbReference type="EMBL" id="MBL7261356.1"/>
    </source>
</evidence>
<accession>A0ABS1W3P2</accession>
<evidence type="ECO:0000313" key="8">
    <source>
        <dbReference type="Proteomes" id="UP000598996"/>
    </source>
</evidence>
<feature type="transmembrane region" description="Helical" evidence="6">
    <location>
        <begin position="374"/>
        <end position="402"/>
    </location>
</feature>
<feature type="transmembrane region" description="Helical" evidence="6">
    <location>
        <begin position="243"/>
        <end position="262"/>
    </location>
</feature>
<evidence type="ECO:0000256" key="2">
    <source>
        <dbReference type="ARBA" id="ARBA00022475"/>
    </source>
</evidence>
<dbReference type="InterPro" id="IPR002293">
    <property type="entry name" value="AA/rel_permease1"/>
</dbReference>
<feature type="transmembrane region" description="Helical" evidence="6">
    <location>
        <begin position="27"/>
        <end position="51"/>
    </location>
</feature>
<keyword evidence="8" id="KW-1185">Reference proteome</keyword>
<keyword evidence="4 6" id="KW-1133">Transmembrane helix</keyword>
<evidence type="ECO:0000256" key="3">
    <source>
        <dbReference type="ARBA" id="ARBA00022692"/>
    </source>
</evidence>
<gene>
    <name evidence="7" type="ORF">JKJ07_44430</name>
</gene>
<keyword evidence="2" id="KW-1003">Cell membrane</keyword>
<name>A0ABS1W3P2_9ACTN</name>
<dbReference type="PANTHER" id="PTHR42770">
    <property type="entry name" value="AMINO ACID TRANSPORTER-RELATED"/>
    <property type="match status" value="1"/>
</dbReference>
<dbReference type="Pfam" id="PF13520">
    <property type="entry name" value="AA_permease_2"/>
    <property type="match status" value="1"/>
</dbReference>
<protein>
    <submittedName>
        <fullName evidence="7">APC family permease</fullName>
    </submittedName>
</protein>
<dbReference type="InterPro" id="IPR050367">
    <property type="entry name" value="APC_superfamily"/>
</dbReference>
<comment type="subcellular location">
    <subcellularLocation>
        <location evidence="1">Cell membrane</location>
        <topology evidence="1">Multi-pass membrane protein</topology>
    </subcellularLocation>
</comment>
<feature type="transmembrane region" description="Helical" evidence="6">
    <location>
        <begin position="290"/>
        <end position="314"/>
    </location>
</feature>
<comment type="caution">
    <text evidence="7">The sequence shown here is derived from an EMBL/GenBank/DDBJ whole genome shotgun (WGS) entry which is preliminary data.</text>
</comment>
<feature type="transmembrane region" description="Helical" evidence="6">
    <location>
        <begin position="166"/>
        <end position="184"/>
    </location>
</feature>
<feature type="transmembrane region" description="Helical" evidence="6">
    <location>
        <begin position="346"/>
        <end position="368"/>
    </location>
</feature>
<feature type="transmembrane region" description="Helical" evidence="6">
    <location>
        <begin position="57"/>
        <end position="78"/>
    </location>
</feature>
<sequence>MSYPSRHAPASPMAAALARARLGVWPLVWIVMAAAAPLTVVAGGATAGFAVTGLTGIPLGYVVVAVILAVFAVGYVAMSRTIVNAGAFYTYVTRGLGKPAGVSASFVAVVAYNVMQTGLYGGFGVAAHDFAAAHLDLSAPWWTWALMSWALIGFLGGRRIDLNGRVLAVLLIAEICVAIILAMVQVAHPADGLVSFTTLSPGNLFTAGLGAALATAIAGFVGFEGTAVFSEESKDPQKTVARATYLALAIIGVLYAFCAWAMSVATGPDQIVDKATTDGSQLIFNLAGPYVPSAVVTLGQLLFVTSLFAALLAFHNTAARYFYALGREGVLPAGLGRTSPKTRAPIAGSLLQTLIGASVIAVFVVNGWDPFTQMFFWLTVLGGVGVLILMTATSVAVCAYFARPAHRDGVNISRGILAPAFAALALGAVLVVTLGQMPTLLGVDPASPLRWQLPAIFAVAAVLGVSWALILRQRRPQVYEVIGLGANSAAAEQAKPVSAGR</sequence>
<feature type="transmembrane region" description="Helical" evidence="6">
    <location>
        <begin position="204"/>
        <end position="223"/>
    </location>
</feature>
<dbReference type="Proteomes" id="UP000598996">
    <property type="component" value="Unassembled WGS sequence"/>
</dbReference>
<dbReference type="EMBL" id="JAENHO010000018">
    <property type="protein sequence ID" value="MBL7261356.1"/>
    <property type="molecule type" value="Genomic_DNA"/>
</dbReference>
<keyword evidence="5 6" id="KW-0472">Membrane</keyword>
<dbReference type="PANTHER" id="PTHR42770:SF16">
    <property type="entry name" value="AMINO ACID PERMEASE"/>
    <property type="match status" value="1"/>
</dbReference>
<evidence type="ECO:0000256" key="6">
    <source>
        <dbReference type="SAM" id="Phobius"/>
    </source>
</evidence>
<organism evidence="7 8">
    <name type="scientific">Paractinoplanes lichenicola</name>
    <dbReference type="NCBI Taxonomy" id="2802976"/>
    <lineage>
        <taxon>Bacteria</taxon>
        <taxon>Bacillati</taxon>
        <taxon>Actinomycetota</taxon>
        <taxon>Actinomycetes</taxon>
        <taxon>Micromonosporales</taxon>
        <taxon>Micromonosporaceae</taxon>
        <taxon>Paractinoplanes</taxon>
    </lineage>
</organism>
<feature type="transmembrane region" description="Helical" evidence="6">
    <location>
        <begin position="139"/>
        <end position="157"/>
    </location>
</feature>
<evidence type="ECO:0000256" key="4">
    <source>
        <dbReference type="ARBA" id="ARBA00022989"/>
    </source>
</evidence>